<dbReference type="HOGENOM" id="CLU_134543_0_0_1"/>
<dbReference type="EMBL" id="KN820310">
    <property type="protein sequence ID" value="KIJ06471.1"/>
    <property type="molecule type" value="Genomic_DNA"/>
</dbReference>
<evidence type="ECO:0000256" key="1">
    <source>
        <dbReference type="SAM" id="MobiDB-lite"/>
    </source>
</evidence>
<feature type="non-terminal residue" evidence="2">
    <location>
        <position position="179"/>
    </location>
</feature>
<feature type="compositionally biased region" description="Basic and acidic residues" evidence="1">
    <location>
        <begin position="159"/>
        <end position="169"/>
    </location>
</feature>
<reference evidence="2 3" key="1">
    <citation type="submission" date="2014-06" db="EMBL/GenBank/DDBJ databases">
        <authorList>
            <consortium name="DOE Joint Genome Institute"/>
            <person name="Kuo A."/>
            <person name="Kohler A."/>
            <person name="Nagy L.G."/>
            <person name="Floudas D."/>
            <person name="Copeland A."/>
            <person name="Barry K.W."/>
            <person name="Cichocki N."/>
            <person name="Veneault-Fourrey C."/>
            <person name="LaButti K."/>
            <person name="Lindquist E.A."/>
            <person name="Lipzen A."/>
            <person name="Lundell T."/>
            <person name="Morin E."/>
            <person name="Murat C."/>
            <person name="Sun H."/>
            <person name="Tunlid A."/>
            <person name="Henrissat B."/>
            <person name="Grigoriev I.V."/>
            <person name="Hibbett D.S."/>
            <person name="Martin F."/>
            <person name="Nordberg H.P."/>
            <person name="Cantor M.N."/>
            <person name="Hua S.X."/>
        </authorList>
    </citation>
    <scope>NUCLEOTIDE SEQUENCE [LARGE SCALE GENOMIC DNA]</scope>
    <source>
        <strain evidence="2 3">ATCC 200175</strain>
    </source>
</reference>
<name>A0A0C9TGQ4_PAXIN</name>
<keyword evidence="3" id="KW-1185">Reference proteome</keyword>
<protein>
    <submittedName>
        <fullName evidence="2">Unplaced genomic scaffold PAXINscaffold_988, whole genome shotgun sequence</fullName>
    </submittedName>
</protein>
<dbReference type="OrthoDB" id="3163890at2759"/>
<gene>
    <name evidence="2" type="ORF">PAXINDRAFT_91928</name>
</gene>
<sequence length="179" mass="19890">MAQCEAFLVAFGLLPKGGSFFTPQPRREAPLFIVAWIMHSCDSITLKGTPKPAIFERGTYGHAQKMRAAMTYAFGRLHGLGDMPWHQSEVGDGEMRGNPSVSVAVSSYMCSLRRRKVQSGEVAMSARAITSDILCKIYHHNHLEVNWAVQSYRPGIRRPLPDHAQEHSAPDQWGGGRAR</sequence>
<reference evidence="3" key="2">
    <citation type="submission" date="2015-01" db="EMBL/GenBank/DDBJ databases">
        <title>Evolutionary Origins and Diversification of the Mycorrhizal Mutualists.</title>
        <authorList>
            <consortium name="DOE Joint Genome Institute"/>
            <consortium name="Mycorrhizal Genomics Consortium"/>
            <person name="Kohler A."/>
            <person name="Kuo A."/>
            <person name="Nagy L.G."/>
            <person name="Floudas D."/>
            <person name="Copeland A."/>
            <person name="Barry K.W."/>
            <person name="Cichocki N."/>
            <person name="Veneault-Fourrey C."/>
            <person name="LaButti K."/>
            <person name="Lindquist E.A."/>
            <person name="Lipzen A."/>
            <person name="Lundell T."/>
            <person name="Morin E."/>
            <person name="Murat C."/>
            <person name="Riley R."/>
            <person name="Ohm R."/>
            <person name="Sun H."/>
            <person name="Tunlid A."/>
            <person name="Henrissat B."/>
            <person name="Grigoriev I.V."/>
            <person name="Hibbett D.S."/>
            <person name="Martin F."/>
        </authorList>
    </citation>
    <scope>NUCLEOTIDE SEQUENCE [LARGE SCALE GENOMIC DNA]</scope>
    <source>
        <strain evidence="3">ATCC 200175</strain>
    </source>
</reference>
<evidence type="ECO:0000313" key="2">
    <source>
        <dbReference type="EMBL" id="KIJ06471.1"/>
    </source>
</evidence>
<dbReference type="Proteomes" id="UP000053647">
    <property type="component" value="Unassembled WGS sequence"/>
</dbReference>
<evidence type="ECO:0000313" key="3">
    <source>
        <dbReference type="Proteomes" id="UP000053647"/>
    </source>
</evidence>
<feature type="region of interest" description="Disordered" evidence="1">
    <location>
        <begin position="158"/>
        <end position="179"/>
    </location>
</feature>
<accession>A0A0C9TGQ4</accession>
<proteinExistence type="predicted"/>
<organism evidence="2 3">
    <name type="scientific">Paxillus involutus ATCC 200175</name>
    <dbReference type="NCBI Taxonomy" id="664439"/>
    <lineage>
        <taxon>Eukaryota</taxon>
        <taxon>Fungi</taxon>
        <taxon>Dikarya</taxon>
        <taxon>Basidiomycota</taxon>
        <taxon>Agaricomycotina</taxon>
        <taxon>Agaricomycetes</taxon>
        <taxon>Agaricomycetidae</taxon>
        <taxon>Boletales</taxon>
        <taxon>Paxilineae</taxon>
        <taxon>Paxillaceae</taxon>
        <taxon>Paxillus</taxon>
    </lineage>
</organism>
<dbReference type="AlphaFoldDB" id="A0A0C9TGQ4"/>